<accession>A0AAV0LPL6</accession>
<name>A0AAV0LPL6_9ROSI</name>
<dbReference type="Proteomes" id="UP001154282">
    <property type="component" value="Unassembled WGS sequence"/>
</dbReference>
<dbReference type="Pfam" id="PF02704">
    <property type="entry name" value="GASA"/>
    <property type="match status" value="1"/>
</dbReference>
<feature type="chain" id="PRO_5043830057" description="Snakin-2" evidence="2">
    <location>
        <begin position="24"/>
        <end position="101"/>
    </location>
</feature>
<keyword evidence="2" id="KW-0732">Signal</keyword>
<dbReference type="PANTHER" id="PTHR23201">
    <property type="entry name" value="EXTENSIN, PROLINE-RICH PROTEIN"/>
    <property type="match status" value="1"/>
</dbReference>
<dbReference type="PANTHER" id="PTHR23201:SF2">
    <property type="entry name" value="GIBBERELLIN-REGULATED PROTEIN 1-RELATED"/>
    <property type="match status" value="1"/>
</dbReference>
<evidence type="ECO:0000256" key="2">
    <source>
        <dbReference type="SAM" id="SignalP"/>
    </source>
</evidence>
<evidence type="ECO:0000313" key="3">
    <source>
        <dbReference type="EMBL" id="CAI0435724.1"/>
    </source>
</evidence>
<evidence type="ECO:0008006" key="5">
    <source>
        <dbReference type="Google" id="ProtNLM"/>
    </source>
</evidence>
<proteinExistence type="inferred from homology"/>
<comment type="caution">
    <text evidence="3">The sequence shown here is derived from an EMBL/GenBank/DDBJ whole genome shotgun (WGS) entry which is preliminary data.</text>
</comment>
<dbReference type="EMBL" id="CAMGYJ010000006">
    <property type="protein sequence ID" value="CAI0435724.1"/>
    <property type="molecule type" value="Genomic_DNA"/>
</dbReference>
<dbReference type="AlphaFoldDB" id="A0AAV0LPL6"/>
<feature type="signal peptide" evidence="2">
    <location>
        <begin position="1"/>
        <end position="23"/>
    </location>
</feature>
<gene>
    <name evidence="3" type="ORF">LITE_LOCUS24804</name>
</gene>
<reference evidence="3" key="1">
    <citation type="submission" date="2022-08" db="EMBL/GenBank/DDBJ databases">
        <authorList>
            <person name="Gutierrez-Valencia J."/>
        </authorList>
    </citation>
    <scope>NUCLEOTIDE SEQUENCE</scope>
</reference>
<evidence type="ECO:0000313" key="4">
    <source>
        <dbReference type="Proteomes" id="UP001154282"/>
    </source>
</evidence>
<evidence type="ECO:0000256" key="1">
    <source>
        <dbReference type="ARBA" id="ARBA00010582"/>
    </source>
</evidence>
<keyword evidence="4" id="KW-1185">Reference proteome</keyword>
<dbReference type="InterPro" id="IPR003854">
    <property type="entry name" value="GASA"/>
</dbReference>
<comment type="similarity">
    <text evidence="1">Belongs to the GASA family.</text>
</comment>
<protein>
    <recommendedName>
        <fullName evidence="5">Snakin-2</fullName>
    </recommendedName>
</protein>
<organism evidence="3 4">
    <name type="scientific">Linum tenue</name>
    <dbReference type="NCBI Taxonomy" id="586396"/>
    <lineage>
        <taxon>Eukaryota</taxon>
        <taxon>Viridiplantae</taxon>
        <taxon>Streptophyta</taxon>
        <taxon>Embryophyta</taxon>
        <taxon>Tracheophyta</taxon>
        <taxon>Spermatophyta</taxon>
        <taxon>Magnoliopsida</taxon>
        <taxon>eudicotyledons</taxon>
        <taxon>Gunneridae</taxon>
        <taxon>Pentapetalae</taxon>
        <taxon>rosids</taxon>
        <taxon>fabids</taxon>
        <taxon>Malpighiales</taxon>
        <taxon>Linaceae</taxon>
        <taxon>Linum</taxon>
    </lineage>
</organism>
<sequence>MALSKLVMASLLLSLFVLQLAQADYSPQSIGTFLLSKTNFSDCGSACKARCQLSSRPNLCHRACGTCCRRCSCVPPGTAGNYDKCQCYATLTTHGGRRKCP</sequence>